<dbReference type="PROSITE" id="PS50967">
    <property type="entry name" value="HRDC"/>
    <property type="match status" value="1"/>
</dbReference>
<dbReference type="Gene3D" id="1.10.150.80">
    <property type="entry name" value="HRDC domain"/>
    <property type="match status" value="1"/>
</dbReference>
<keyword evidence="5 6" id="KW-0269">Exonuclease</keyword>
<dbReference type="GO" id="GO:0000166">
    <property type="term" value="F:nucleotide binding"/>
    <property type="evidence" value="ECO:0007669"/>
    <property type="project" value="InterPro"/>
</dbReference>
<evidence type="ECO:0000256" key="7">
    <source>
        <dbReference type="SAM" id="MobiDB-lite"/>
    </source>
</evidence>
<feature type="region of interest" description="Disordered" evidence="7">
    <location>
        <begin position="1"/>
        <end position="72"/>
    </location>
</feature>
<keyword evidence="10" id="KW-1185">Reference proteome</keyword>
<dbReference type="GO" id="GO:0008408">
    <property type="term" value="F:3'-5' exonuclease activity"/>
    <property type="evidence" value="ECO:0007669"/>
    <property type="project" value="InterPro"/>
</dbReference>
<dbReference type="InterPro" id="IPR051086">
    <property type="entry name" value="RNase_D-like"/>
</dbReference>
<organism evidence="9 10">
    <name type="scientific">Actinomarinicola tropica</name>
    <dbReference type="NCBI Taxonomy" id="2789776"/>
    <lineage>
        <taxon>Bacteria</taxon>
        <taxon>Bacillati</taxon>
        <taxon>Actinomycetota</taxon>
        <taxon>Acidimicrobiia</taxon>
        <taxon>Acidimicrobiales</taxon>
        <taxon>Iamiaceae</taxon>
        <taxon>Actinomarinicola</taxon>
    </lineage>
</organism>
<dbReference type="EMBL" id="CP045851">
    <property type="protein sequence ID" value="QGG95334.1"/>
    <property type="molecule type" value="Genomic_DNA"/>
</dbReference>
<evidence type="ECO:0000313" key="9">
    <source>
        <dbReference type="EMBL" id="QGG95334.1"/>
    </source>
</evidence>
<dbReference type="GO" id="GO:0033890">
    <property type="term" value="F:ribonuclease D activity"/>
    <property type="evidence" value="ECO:0007669"/>
    <property type="project" value="UniProtKB-UniRule"/>
</dbReference>
<dbReference type="PANTHER" id="PTHR47649">
    <property type="entry name" value="RIBONUCLEASE D"/>
    <property type="match status" value="1"/>
</dbReference>
<comment type="similarity">
    <text evidence="6">Belongs to the RNase D family.</text>
</comment>
<dbReference type="Pfam" id="PF01612">
    <property type="entry name" value="DNA_pol_A_exo1"/>
    <property type="match status" value="1"/>
</dbReference>
<feature type="compositionally biased region" description="Basic residues" evidence="7">
    <location>
        <begin position="1"/>
        <end position="16"/>
    </location>
</feature>
<evidence type="ECO:0000256" key="6">
    <source>
        <dbReference type="HAMAP-Rule" id="MF_01899"/>
    </source>
</evidence>
<name>A0A5Q2RIH0_9ACTN</name>
<protein>
    <recommendedName>
        <fullName evidence="6">Ribonuclease D</fullName>
        <shortName evidence="6">RNase D</shortName>
        <ecNumber evidence="6">3.1.13.5</ecNumber>
    </recommendedName>
</protein>
<keyword evidence="3 6" id="KW-0540">Nuclease</keyword>
<dbReference type="InterPro" id="IPR036397">
    <property type="entry name" value="RNaseH_sf"/>
</dbReference>
<evidence type="ECO:0000256" key="2">
    <source>
        <dbReference type="ARBA" id="ARBA00022694"/>
    </source>
</evidence>
<evidence type="ECO:0000256" key="3">
    <source>
        <dbReference type="ARBA" id="ARBA00022722"/>
    </source>
</evidence>
<dbReference type="GO" id="GO:0003676">
    <property type="term" value="F:nucleic acid binding"/>
    <property type="evidence" value="ECO:0007669"/>
    <property type="project" value="InterPro"/>
</dbReference>
<proteinExistence type="inferred from homology"/>
<dbReference type="SMART" id="SM00474">
    <property type="entry name" value="35EXOc"/>
    <property type="match status" value="1"/>
</dbReference>
<reference evidence="9 10" key="1">
    <citation type="submission" date="2019-11" db="EMBL/GenBank/DDBJ databases">
        <authorList>
            <person name="He Y."/>
        </authorList>
    </citation>
    <scope>NUCLEOTIDE SEQUENCE [LARGE SCALE GENOMIC DNA]</scope>
    <source>
        <strain evidence="9 10">SCSIO 58843</strain>
    </source>
</reference>
<evidence type="ECO:0000259" key="8">
    <source>
        <dbReference type="PROSITE" id="PS50967"/>
    </source>
</evidence>
<sequence>MGRGAHRCGHAHHPRHAAGPPRRAAARQGDPRDLPVGGQERRGHRGAARCRLRRHERRGRHARLDRLGPRRRHRRVSRLEPITDPARFATVVEELRGEHVVALDTEFHRERTYYPRIALVQLAWRDEVAIVDPLAVDLAPLAEILDAEGTTTVVHAASQDLEVLLRCCGTVPRQLFDTQIAAGFLGMSNPSLGSLVEREVGVRLPKGDRLTDWLQRPLTDAQLAYAASDVAHLVEIHGRQVAALEARGRLGWALDECDALRNRARVNRPPDEAWSRIKEVRQLRGRARAIARAVAAWRERRAMEVDQPVRFVLADLAIVAIAQRAPTTPDELRSIRGVDDRHAKGEVARQILEAVAEGAAAGPAPAEPTTNGELSRELRPAVGLVSSWVSQLAREEDIDTALLATRADLEALLRGDEDARLAQGWRAELVGEPIRRLVAGEAALAFDGKGGLVLEVRSHLPLRGAPQG</sequence>
<dbReference type="HAMAP" id="MF_01899">
    <property type="entry name" value="RNase_D"/>
    <property type="match status" value="1"/>
</dbReference>
<dbReference type="InterPro" id="IPR006292">
    <property type="entry name" value="RNase_D"/>
</dbReference>
<comment type="function">
    <text evidence="6">Exonuclease involved in the 3' processing of various precursor tRNAs. Initiates hydrolysis at the 3'-terminus of an RNA molecule and releases 5'-mononucleotides.</text>
</comment>
<keyword evidence="4 6" id="KW-0378">Hydrolase</keyword>
<dbReference type="EC" id="3.1.13.5" evidence="6"/>
<comment type="subcellular location">
    <subcellularLocation>
        <location evidence="6">Cytoplasm</location>
    </subcellularLocation>
</comment>
<dbReference type="NCBIfam" id="TIGR01388">
    <property type="entry name" value="rnd"/>
    <property type="match status" value="1"/>
</dbReference>
<keyword evidence="1 6" id="KW-0963">Cytoplasm</keyword>
<dbReference type="Pfam" id="PF00570">
    <property type="entry name" value="HRDC"/>
    <property type="match status" value="1"/>
</dbReference>
<dbReference type="InterPro" id="IPR002562">
    <property type="entry name" value="3'-5'_exonuclease_dom"/>
</dbReference>
<dbReference type="SUPFAM" id="SSF47819">
    <property type="entry name" value="HRDC-like"/>
    <property type="match status" value="2"/>
</dbReference>
<dbReference type="Gene3D" id="3.30.420.10">
    <property type="entry name" value="Ribonuclease H-like superfamily/Ribonuclease H"/>
    <property type="match status" value="1"/>
</dbReference>
<dbReference type="AlphaFoldDB" id="A0A5Q2RIH0"/>
<dbReference type="SUPFAM" id="SSF53098">
    <property type="entry name" value="Ribonuclease H-like"/>
    <property type="match status" value="1"/>
</dbReference>
<dbReference type="InterPro" id="IPR002121">
    <property type="entry name" value="HRDC_dom"/>
</dbReference>
<evidence type="ECO:0000256" key="5">
    <source>
        <dbReference type="ARBA" id="ARBA00022839"/>
    </source>
</evidence>
<dbReference type="KEGG" id="atq:GH723_09615"/>
<gene>
    <name evidence="6 9" type="primary">rnd</name>
    <name evidence="9" type="ORF">GH723_09615</name>
</gene>
<dbReference type="CDD" id="cd06142">
    <property type="entry name" value="RNaseD_exo"/>
    <property type="match status" value="1"/>
</dbReference>
<evidence type="ECO:0000256" key="4">
    <source>
        <dbReference type="ARBA" id="ARBA00022801"/>
    </source>
</evidence>
<evidence type="ECO:0000313" key="10">
    <source>
        <dbReference type="Proteomes" id="UP000334019"/>
    </source>
</evidence>
<dbReference type="InterPro" id="IPR012337">
    <property type="entry name" value="RNaseH-like_sf"/>
</dbReference>
<dbReference type="InterPro" id="IPR044876">
    <property type="entry name" value="HRDC_dom_sf"/>
</dbReference>
<feature type="compositionally biased region" description="Low complexity" evidence="7">
    <location>
        <begin position="17"/>
        <end position="28"/>
    </location>
</feature>
<dbReference type="GO" id="GO:0042780">
    <property type="term" value="P:tRNA 3'-end processing"/>
    <property type="evidence" value="ECO:0007669"/>
    <property type="project" value="UniProtKB-UniRule"/>
</dbReference>
<comment type="catalytic activity">
    <reaction evidence="6">
        <text>Exonucleolytic cleavage that removes extra residues from the 3'-terminus of tRNA to produce 5'-mononucleotides.</text>
        <dbReference type="EC" id="3.1.13.5"/>
    </reaction>
</comment>
<dbReference type="InterPro" id="IPR010997">
    <property type="entry name" value="HRDC-like_sf"/>
</dbReference>
<dbReference type="GO" id="GO:0005737">
    <property type="term" value="C:cytoplasm"/>
    <property type="evidence" value="ECO:0007669"/>
    <property type="project" value="UniProtKB-SubCell"/>
</dbReference>
<accession>A0A5Q2RIH0</accession>
<keyword evidence="2 6" id="KW-0819">tRNA processing</keyword>
<dbReference type="PANTHER" id="PTHR47649:SF1">
    <property type="entry name" value="RIBONUCLEASE D"/>
    <property type="match status" value="1"/>
</dbReference>
<dbReference type="Proteomes" id="UP000334019">
    <property type="component" value="Chromosome"/>
</dbReference>
<feature type="domain" description="HRDC" evidence="8">
    <location>
        <begin position="284"/>
        <end position="365"/>
    </location>
</feature>
<feature type="compositionally biased region" description="Basic residues" evidence="7">
    <location>
        <begin position="42"/>
        <end position="61"/>
    </location>
</feature>
<comment type="cofactor">
    <cofactor evidence="6">
        <name>a divalent metal cation</name>
        <dbReference type="ChEBI" id="CHEBI:60240"/>
    </cofactor>
</comment>
<evidence type="ECO:0000256" key="1">
    <source>
        <dbReference type="ARBA" id="ARBA00022490"/>
    </source>
</evidence>